<dbReference type="PANTHER" id="PTHR33841">
    <property type="entry name" value="DNA METHYLTRANSFERASE YEEA-RELATED"/>
    <property type="match status" value="1"/>
</dbReference>
<evidence type="ECO:0000256" key="1">
    <source>
        <dbReference type="ARBA" id="ARBA00006594"/>
    </source>
</evidence>
<reference evidence="8 9" key="1">
    <citation type="submission" date="2020-07" db="EMBL/GenBank/DDBJ databases">
        <title>Sequencing the genomes of 1000 actinobacteria strains.</title>
        <authorList>
            <person name="Klenk H.-P."/>
        </authorList>
    </citation>
    <scope>NUCLEOTIDE SEQUENCE [LARGE SCALE GENOMIC DNA]</scope>
    <source>
        <strain evidence="8 9">DSM 27576</strain>
    </source>
</reference>
<evidence type="ECO:0000259" key="7">
    <source>
        <dbReference type="Pfam" id="PF07669"/>
    </source>
</evidence>
<dbReference type="GO" id="GO:0003676">
    <property type="term" value="F:nucleic acid binding"/>
    <property type="evidence" value="ECO:0007669"/>
    <property type="project" value="InterPro"/>
</dbReference>
<dbReference type="PROSITE" id="PS00092">
    <property type="entry name" value="N6_MTASE"/>
    <property type="match status" value="1"/>
</dbReference>
<evidence type="ECO:0000256" key="4">
    <source>
        <dbReference type="ARBA" id="ARBA00022679"/>
    </source>
</evidence>
<dbReference type="InterPro" id="IPR011639">
    <property type="entry name" value="MethylTrfase_TaqI-like_dom"/>
</dbReference>
<keyword evidence="4" id="KW-0808">Transferase</keyword>
<proteinExistence type="inferred from homology"/>
<dbReference type="EC" id="2.1.1.72" evidence="2"/>
<organism evidence="8 9">
    <name type="scientific">Microbacterium halimionae</name>
    <dbReference type="NCBI Taxonomy" id="1526413"/>
    <lineage>
        <taxon>Bacteria</taxon>
        <taxon>Bacillati</taxon>
        <taxon>Actinomycetota</taxon>
        <taxon>Actinomycetes</taxon>
        <taxon>Micrococcales</taxon>
        <taxon>Microbacteriaceae</taxon>
        <taxon>Microbacterium</taxon>
    </lineage>
</organism>
<evidence type="ECO:0000313" key="9">
    <source>
        <dbReference type="Proteomes" id="UP000526083"/>
    </source>
</evidence>
<evidence type="ECO:0000256" key="2">
    <source>
        <dbReference type="ARBA" id="ARBA00011900"/>
    </source>
</evidence>
<evidence type="ECO:0000256" key="5">
    <source>
        <dbReference type="ARBA" id="ARBA00022691"/>
    </source>
</evidence>
<dbReference type="RefSeq" id="WP_167048666.1">
    <property type="nucleotide sequence ID" value="NZ_JAAOZB010000002.1"/>
</dbReference>
<gene>
    <name evidence="8" type="ORF">FHX48_000736</name>
</gene>
<sequence length="540" mass="60008">MSGQVEASPLPGVVYTRPWVARFILDLVDYQPQEDLSAGLVIDPGCGDGTFLVEIVKRLLESSKAYRRSPATLVDAIRAFDIDVAAIAVAKERVGRILSDDGVAAEVADLLVGAWIREADFLLTPTDKLKARWIVGNPPYVRLEDIDAKTYKKYRDRWSAMSGRADVYIGFFQAGLSLLEDGGRLAFICADRWMHNQYGSALRRDVIDNYAMDLLLEVHDVDVFATCVAAYPAITVMRNGRHKSTAMATARAGFDDKSSKALSEWFQDHERESVGITETNFSAALLDGPFEAASSWPSGPPERLFLIADLERRFPSITEVGVTIGVGMATGADKVYVVKGDIDIEPEQLKPALGPSDLVDGKVSWSGRFIVSPWADGKLIDLDDFPKLKGYFVKNRVVLSARYVARRKDGKWWRTIDRPRPDEYADPKLIVADINDRIEPVLDKDAYWPLHSAYFIKSDSWDLEALGGYLLSDAAAAFVEAYSVKMANGHLRISAQYLKRIRAPHYEQIPESTRVDLISAFRNRDRAAASAVVATLFSVM</sequence>
<feature type="domain" description="Type II methyltransferase M.TaqI-like" evidence="7">
    <location>
        <begin position="133"/>
        <end position="224"/>
    </location>
</feature>
<dbReference type="InterPro" id="IPR050953">
    <property type="entry name" value="N4_N6_ade-DNA_methylase"/>
</dbReference>
<accession>A0A7W3PLB5</accession>
<comment type="caution">
    <text evidence="8">The sequence shown here is derived from an EMBL/GenBank/DDBJ whole genome shotgun (WGS) entry which is preliminary data.</text>
</comment>
<dbReference type="AlphaFoldDB" id="A0A7W3PLB5"/>
<dbReference type="Pfam" id="PF07669">
    <property type="entry name" value="Eco57I"/>
    <property type="match status" value="1"/>
</dbReference>
<name>A0A7W3PLB5_9MICO</name>
<evidence type="ECO:0000256" key="3">
    <source>
        <dbReference type="ARBA" id="ARBA00022603"/>
    </source>
</evidence>
<dbReference type="PRINTS" id="PR00507">
    <property type="entry name" value="N12N6MTFRASE"/>
</dbReference>
<protein>
    <recommendedName>
        <fullName evidence="2">site-specific DNA-methyltransferase (adenine-specific)</fullName>
        <ecNumber evidence="2">2.1.1.72</ecNumber>
    </recommendedName>
</protein>
<keyword evidence="9" id="KW-1185">Reference proteome</keyword>
<keyword evidence="3 8" id="KW-0489">Methyltransferase</keyword>
<dbReference type="GO" id="GO:0032259">
    <property type="term" value="P:methylation"/>
    <property type="evidence" value="ECO:0007669"/>
    <property type="project" value="UniProtKB-KW"/>
</dbReference>
<dbReference type="SUPFAM" id="SSF53335">
    <property type="entry name" value="S-adenosyl-L-methionine-dependent methyltransferases"/>
    <property type="match status" value="1"/>
</dbReference>
<evidence type="ECO:0000256" key="6">
    <source>
        <dbReference type="ARBA" id="ARBA00047942"/>
    </source>
</evidence>
<dbReference type="Gene3D" id="3.40.50.150">
    <property type="entry name" value="Vaccinia Virus protein VP39"/>
    <property type="match status" value="1"/>
</dbReference>
<dbReference type="InterPro" id="IPR029063">
    <property type="entry name" value="SAM-dependent_MTases_sf"/>
</dbReference>
<dbReference type="GO" id="GO:0009007">
    <property type="term" value="F:site-specific DNA-methyltransferase (adenine-specific) activity"/>
    <property type="evidence" value="ECO:0007669"/>
    <property type="project" value="UniProtKB-EC"/>
</dbReference>
<comment type="similarity">
    <text evidence="1">Belongs to the N(4)/N(6)-methyltransferase family.</text>
</comment>
<dbReference type="PANTHER" id="PTHR33841:SF5">
    <property type="entry name" value="DNA METHYLASE (MODIFICATION METHYLASE) (METHYLTRANSFERASE)-RELATED"/>
    <property type="match status" value="1"/>
</dbReference>
<comment type="catalytic activity">
    <reaction evidence="6">
        <text>a 2'-deoxyadenosine in DNA + S-adenosyl-L-methionine = an N(6)-methyl-2'-deoxyadenosine in DNA + S-adenosyl-L-homocysteine + H(+)</text>
        <dbReference type="Rhea" id="RHEA:15197"/>
        <dbReference type="Rhea" id="RHEA-COMP:12418"/>
        <dbReference type="Rhea" id="RHEA-COMP:12419"/>
        <dbReference type="ChEBI" id="CHEBI:15378"/>
        <dbReference type="ChEBI" id="CHEBI:57856"/>
        <dbReference type="ChEBI" id="CHEBI:59789"/>
        <dbReference type="ChEBI" id="CHEBI:90615"/>
        <dbReference type="ChEBI" id="CHEBI:90616"/>
        <dbReference type="EC" id="2.1.1.72"/>
    </reaction>
</comment>
<evidence type="ECO:0000313" key="8">
    <source>
        <dbReference type="EMBL" id="MBA8815684.1"/>
    </source>
</evidence>
<dbReference type="EMBL" id="JACGWY010000001">
    <property type="protein sequence ID" value="MBA8815684.1"/>
    <property type="molecule type" value="Genomic_DNA"/>
</dbReference>
<dbReference type="Proteomes" id="UP000526083">
    <property type="component" value="Unassembled WGS sequence"/>
</dbReference>
<keyword evidence="5" id="KW-0949">S-adenosyl-L-methionine</keyword>
<dbReference type="InterPro" id="IPR002052">
    <property type="entry name" value="DNA_methylase_N6_adenine_CS"/>
</dbReference>
<dbReference type="GO" id="GO:0006304">
    <property type="term" value="P:DNA modification"/>
    <property type="evidence" value="ECO:0007669"/>
    <property type="project" value="InterPro"/>
</dbReference>